<dbReference type="Proteomes" id="UP000676336">
    <property type="component" value="Unassembled WGS sequence"/>
</dbReference>
<evidence type="ECO:0000313" key="1">
    <source>
        <dbReference type="EMBL" id="CAF4567359.1"/>
    </source>
</evidence>
<name>A0A8S2YNN7_9BILA</name>
<protein>
    <submittedName>
        <fullName evidence="1">Uncharacterized protein</fullName>
    </submittedName>
</protein>
<comment type="caution">
    <text evidence="1">The sequence shown here is derived from an EMBL/GenBank/DDBJ whole genome shotgun (WGS) entry which is preliminary data.</text>
</comment>
<feature type="non-terminal residue" evidence="1">
    <location>
        <position position="1"/>
    </location>
</feature>
<organism evidence="1 2">
    <name type="scientific">Rotaria magnacalcarata</name>
    <dbReference type="NCBI Taxonomy" id="392030"/>
    <lineage>
        <taxon>Eukaryota</taxon>
        <taxon>Metazoa</taxon>
        <taxon>Spiralia</taxon>
        <taxon>Gnathifera</taxon>
        <taxon>Rotifera</taxon>
        <taxon>Eurotatoria</taxon>
        <taxon>Bdelloidea</taxon>
        <taxon>Philodinida</taxon>
        <taxon>Philodinidae</taxon>
        <taxon>Rotaria</taxon>
    </lineage>
</organism>
<dbReference type="EMBL" id="CAJOBI010096454">
    <property type="protein sequence ID" value="CAF4567359.1"/>
    <property type="molecule type" value="Genomic_DNA"/>
</dbReference>
<gene>
    <name evidence="1" type="ORF">SMN809_LOCUS37710</name>
</gene>
<sequence>LDKTNENRALITEIRGLEQGLKEIDEQLKQKRFQRSSNTGGQSSSYVIQCPSLDKMLQLRLLFF</sequence>
<reference evidence="1" key="1">
    <citation type="submission" date="2021-02" db="EMBL/GenBank/DDBJ databases">
        <authorList>
            <person name="Nowell W R."/>
        </authorList>
    </citation>
    <scope>NUCLEOTIDE SEQUENCE</scope>
</reference>
<proteinExistence type="predicted"/>
<dbReference type="AlphaFoldDB" id="A0A8S2YNN7"/>
<accession>A0A8S2YNN7</accession>
<evidence type="ECO:0000313" key="2">
    <source>
        <dbReference type="Proteomes" id="UP000676336"/>
    </source>
</evidence>